<dbReference type="eggNOG" id="KOG2922">
    <property type="taxonomic scope" value="Eukaryota"/>
</dbReference>
<keyword evidence="5 6" id="KW-0472">Membrane</keyword>
<protein>
    <submittedName>
        <fullName evidence="7">Uncharacterized protein</fullName>
    </submittedName>
</protein>
<dbReference type="EMBL" id="CAEY01000064">
    <property type="status" value="NOT_ANNOTATED_CDS"/>
    <property type="molecule type" value="Genomic_DNA"/>
</dbReference>
<proteinExistence type="inferred from homology"/>
<organism evidence="7 8">
    <name type="scientific">Tetranychus urticae</name>
    <name type="common">Two-spotted spider mite</name>
    <dbReference type="NCBI Taxonomy" id="32264"/>
    <lineage>
        <taxon>Eukaryota</taxon>
        <taxon>Metazoa</taxon>
        <taxon>Ecdysozoa</taxon>
        <taxon>Arthropoda</taxon>
        <taxon>Chelicerata</taxon>
        <taxon>Arachnida</taxon>
        <taxon>Acari</taxon>
        <taxon>Acariformes</taxon>
        <taxon>Trombidiformes</taxon>
        <taxon>Prostigmata</taxon>
        <taxon>Eleutherengona</taxon>
        <taxon>Raphignathae</taxon>
        <taxon>Tetranychoidea</taxon>
        <taxon>Tetranychidae</taxon>
        <taxon>Tetranychus</taxon>
    </lineage>
</organism>
<name>T1KG97_TETUR</name>
<evidence type="ECO:0000256" key="1">
    <source>
        <dbReference type="ARBA" id="ARBA00004141"/>
    </source>
</evidence>
<dbReference type="Pfam" id="PF05653">
    <property type="entry name" value="Mg_trans_NIPA"/>
    <property type="match status" value="1"/>
</dbReference>
<dbReference type="GO" id="GO:0015095">
    <property type="term" value="F:magnesium ion transmembrane transporter activity"/>
    <property type="evidence" value="ECO:0007669"/>
    <property type="project" value="InterPro"/>
</dbReference>
<reference evidence="7" key="2">
    <citation type="submission" date="2015-06" db="UniProtKB">
        <authorList>
            <consortium name="EnsemblMetazoa"/>
        </authorList>
    </citation>
    <scope>IDENTIFICATION</scope>
</reference>
<dbReference type="HOGENOM" id="CLU_2515559_0_0_1"/>
<dbReference type="PANTHER" id="PTHR12570:SF92">
    <property type="entry name" value="SPICHTHYIN, ISOFORM B"/>
    <property type="match status" value="1"/>
</dbReference>
<reference evidence="8" key="1">
    <citation type="submission" date="2011-08" db="EMBL/GenBank/DDBJ databases">
        <authorList>
            <person name="Rombauts S."/>
        </authorList>
    </citation>
    <scope>NUCLEOTIDE SEQUENCE</scope>
    <source>
        <strain evidence="8">London</strain>
    </source>
</reference>
<evidence type="ECO:0000256" key="4">
    <source>
        <dbReference type="ARBA" id="ARBA00022989"/>
    </source>
</evidence>
<comment type="similarity">
    <text evidence="2">Belongs to the NIPA family.</text>
</comment>
<dbReference type="EnsemblMetazoa" id="tetur11g00040.1">
    <property type="protein sequence ID" value="tetur11g00040.1"/>
    <property type="gene ID" value="tetur11g00040"/>
</dbReference>
<dbReference type="PANTHER" id="PTHR12570">
    <property type="match status" value="1"/>
</dbReference>
<evidence type="ECO:0000256" key="6">
    <source>
        <dbReference type="SAM" id="Phobius"/>
    </source>
</evidence>
<dbReference type="GO" id="GO:0016020">
    <property type="term" value="C:membrane"/>
    <property type="evidence" value="ECO:0007669"/>
    <property type="project" value="UniProtKB-SubCell"/>
</dbReference>
<dbReference type="InterPro" id="IPR008521">
    <property type="entry name" value="Mg_trans_NIPA"/>
</dbReference>
<feature type="transmembrane region" description="Helical" evidence="6">
    <location>
        <begin position="243"/>
        <end position="261"/>
    </location>
</feature>
<evidence type="ECO:0000256" key="2">
    <source>
        <dbReference type="ARBA" id="ARBA00007230"/>
    </source>
</evidence>
<keyword evidence="4 6" id="KW-1133">Transmembrane helix</keyword>
<evidence type="ECO:0000256" key="5">
    <source>
        <dbReference type="ARBA" id="ARBA00023136"/>
    </source>
</evidence>
<evidence type="ECO:0000256" key="3">
    <source>
        <dbReference type="ARBA" id="ARBA00022692"/>
    </source>
</evidence>
<evidence type="ECO:0000313" key="8">
    <source>
        <dbReference type="Proteomes" id="UP000015104"/>
    </source>
</evidence>
<sequence length="345" mass="38868">MNSSNELSFYFCIPIPFRNESVCFLHVNHIEIDKAHQINATNWNILFLTPFSCYSLIIQSITLTEKSELDYEHKVGLSLKTKEAIVGTFDHLSLEHCASRCNSDPNCFTLEFCQSIDYDRVSDSSVPLTSCSLTNLKPSNANQTGLFEETKSTKKICSIYINHNKIRGKSKTDPQPSTLIKPPESPTKSNNLKIAFGLGTIVCLMAFAGLFWFLLISTIITIATQMNYLNKSLDIFDATIVTPVYYVFFTTCVLIASSILFSECSNMKVEDIIGVFVINIFKDTNLGSFHVYEPGGNLKFKFFSTWVFWDNSAKVIATQLQSFTSNKHSMSKKYYCSTSGTIDHD</sequence>
<feature type="transmembrane region" description="Helical" evidence="6">
    <location>
        <begin position="194"/>
        <end position="223"/>
    </location>
</feature>
<dbReference type="AlphaFoldDB" id="T1KG97"/>
<comment type="subcellular location">
    <subcellularLocation>
        <location evidence="1">Membrane</location>
        <topology evidence="1">Multi-pass membrane protein</topology>
    </subcellularLocation>
</comment>
<evidence type="ECO:0000313" key="7">
    <source>
        <dbReference type="EnsemblMetazoa" id="tetur11g00040.1"/>
    </source>
</evidence>
<keyword evidence="3 6" id="KW-0812">Transmembrane</keyword>
<dbReference type="Proteomes" id="UP000015104">
    <property type="component" value="Unassembled WGS sequence"/>
</dbReference>
<keyword evidence="8" id="KW-1185">Reference proteome</keyword>
<accession>T1KG97</accession>